<dbReference type="InterPro" id="IPR001245">
    <property type="entry name" value="Ser-Thr/Tyr_kinase_cat_dom"/>
</dbReference>
<dbReference type="SUPFAM" id="SSF56112">
    <property type="entry name" value="Protein kinase-like (PK-like)"/>
    <property type="match status" value="1"/>
</dbReference>
<dbReference type="EMBL" id="JABWDY010030658">
    <property type="protein sequence ID" value="KAF5185476.1"/>
    <property type="molecule type" value="Genomic_DNA"/>
</dbReference>
<sequence length="195" mass="21862">FAYGSKISTKADVFSFGIMVMEFLTRRRPTGCIEDNGFPITLCQFVEAALANGFQRLHQVMDPDLASSLSTQNDEKKMVDLLELALSCTQAAPENRPDMDEVLSLLLTISESKLFPKRQKAAEAHWKPDGSLFPHVLRSKLTERGTLRLTILSTLALMAVQRHTAASRSTRPLMRVQQARVIRRSTNLNTNQTTK</sequence>
<keyword evidence="2" id="KW-0808">Transferase</keyword>
<dbReference type="PANTHER" id="PTHR48055:SF57">
    <property type="entry name" value="PROTEIN KINASE DOMAIN-CONTAINING PROTEIN"/>
    <property type="match status" value="1"/>
</dbReference>
<feature type="domain" description="Serine-threonine/tyrosine-protein kinase catalytic" evidence="1">
    <location>
        <begin position="5"/>
        <end position="105"/>
    </location>
</feature>
<dbReference type="PANTHER" id="PTHR48055">
    <property type="entry name" value="LEUCINE-RICH REPEAT RECEPTOR PROTEIN KINASE EMS1"/>
    <property type="match status" value="1"/>
</dbReference>
<dbReference type="InterPro" id="IPR051564">
    <property type="entry name" value="LRR_receptor-like_kinase"/>
</dbReference>
<organism evidence="2 3">
    <name type="scientific">Thalictrum thalictroides</name>
    <name type="common">Rue-anemone</name>
    <name type="synonym">Anemone thalictroides</name>
    <dbReference type="NCBI Taxonomy" id="46969"/>
    <lineage>
        <taxon>Eukaryota</taxon>
        <taxon>Viridiplantae</taxon>
        <taxon>Streptophyta</taxon>
        <taxon>Embryophyta</taxon>
        <taxon>Tracheophyta</taxon>
        <taxon>Spermatophyta</taxon>
        <taxon>Magnoliopsida</taxon>
        <taxon>Ranunculales</taxon>
        <taxon>Ranunculaceae</taxon>
        <taxon>Thalictroideae</taxon>
        <taxon>Thalictrum</taxon>
    </lineage>
</organism>
<dbReference type="OrthoDB" id="676979at2759"/>
<gene>
    <name evidence="2" type="ORF">FRX31_024937</name>
</gene>
<dbReference type="AlphaFoldDB" id="A0A7J6VK34"/>
<reference evidence="2 3" key="1">
    <citation type="submission" date="2020-06" db="EMBL/GenBank/DDBJ databases">
        <title>Transcriptomic and genomic resources for Thalictrum thalictroides and T. hernandezii: Facilitating candidate gene discovery in an emerging model plant lineage.</title>
        <authorList>
            <person name="Arias T."/>
            <person name="Riano-Pachon D.M."/>
            <person name="Di Stilio V.S."/>
        </authorList>
    </citation>
    <scope>NUCLEOTIDE SEQUENCE [LARGE SCALE GENOMIC DNA]</scope>
    <source>
        <strain evidence="3">cv. WT478/WT964</strain>
        <tissue evidence="2">Leaves</tissue>
    </source>
</reference>
<dbReference type="GO" id="GO:0004672">
    <property type="term" value="F:protein kinase activity"/>
    <property type="evidence" value="ECO:0007669"/>
    <property type="project" value="InterPro"/>
</dbReference>
<evidence type="ECO:0000313" key="2">
    <source>
        <dbReference type="EMBL" id="KAF5185476.1"/>
    </source>
</evidence>
<dbReference type="Gene3D" id="1.10.510.10">
    <property type="entry name" value="Transferase(Phosphotransferase) domain 1"/>
    <property type="match status" value="1"/>
</dbReference>
<dbReference type="GO" id="GO:0016020">
    <property type="term" value="C:membrane"/>
    <property type="evidence" value="ECO:0007669"/>
    <property type="project" value="TreeGrafter"/>
</dbReference>
<accession>A0A7J6VK34</accession>
<proteinExistence type="predicted"/>
<comment type="caution">
    <text evidence="2">The sequence shown here is derived from an EMBL/GenBank/DDBJ whole genome shotgun (WGS) entry which is preliminary data.</text>
</comment>
<dbReference type="Proteomes" id="UP000554482">
    <property type="component" value="Unassembled WGS sequence"/>
</dbReference>
<dbReference type="InterPro" id="IPR011009">
    <property type="entry name" value="Kinase-like_dom_sf"/>
</dbReference>
<evidence type="ECO:0000313" key="3">
    <source>
        <dbReference type="Proteomes" id="UP000554482"/>
    </source>
</evidence>
<protein>
    <submittedName>
        <fullName evidence="2">LRR receptor-like serine/threonine-protein kinase FLS2</fullName>
    </submittedName>
</protein>
<feature type="non-terminal residue" evidence="2">
    <location>
        <position position="1"/>
    </location>
</feature>
<keyword evidence="2" id="KW-0418">Kinase</keyword>
<dbReference type="Pfam" id="PF07714">
    <property type="entry name" value="PK_Tyr_Ser-Thr"/>
    <property type="match status" value="1"/>
</dbReference>
<keyword evidence="2" id="KW-0675">Receptor</keyword>
<keyword evidence="3" id="KW-1185">Reference proteome</keyword>
<name>A0A7J6VK34_THATH</name>
<evidence type="ECO:0000259" key="1">
    <source>
        <dbReference type="Pfam" id="PF07714"/>
    </source>
</evidence>